<reference evidence="2" key="2">
    <citation type="submission" date="2020-06" db="EMBL/GenBank/DDBJ databases">
        <title>Helianthus annuus Genome sequencing and assembly Release 2.</title>
        <authorList>
            <person name="Gouzy J."/>
            <person name="Langlade N."/>
            <person name="Munos S."/>
        </authorList>
    </citation>
    <scope>NUCLEOTIDE SEQUENCE</scope>
    <source>
        <tissue evidence="2">Leaves</tissue>
    </source>
</reference>
<comment type="caution">
    <text evidence="2">The sequence shown here is derived from an EMBL/GenBank/DDBJ whole genome shotgun (WGS) entry which is preliminary data.</text>
</comment>
<accession>A0A9K3ID52</accession>
<evidence type="ECO:0000256" key="1">
    <source>
        <dbReference type="SAM" id="MobiDB-lite"/>
    </source>
</evidence>
<gene>
    <name evidence="2" type="ORF">HanXRQr2_Chr08g0327181</name>
</gene>
<name>A0A9K3ID52_HELAN</name>
<keyword evidence="3" id="KW-1185">Reference proteome</keyword>
<dbReference type="AlphaFoldDB" id="A0A9K3ID52"/>
<evidence type="ECO:0000313" key="3">
    <source>
        <dbReference type="Proteomes" id="UP000215914"/>
    </source>
</evidence>
<evidence type="ECO:0000313" key="2">
    <source>
        <dbReference type="EMBL" id="KAF5794356.1"/>
    </source>
</evidence>
<reference evidence="2" key="1">
    <citation type="journal article" date="2017" name="Nature">
        <title>The sunflower genome provides insights into oil metabolism, flowering and Asterid evolution.</title>
        <authorList>
            <person name="Badouin H."/>
            <person name="Gouzy J."/>
            <person name="Grassa C.J."/>
            <person name="Murat F."/>
            <person name="Staton S.E."/>
            <person name="Cottret L."/>
            <person name="Lelandais-Briere C."/>
            <person name="Owens G.L."/>
            <person name="Carrere S."/>
            <person name="Mayjonade B."/>
            <person name="Legrand L."/>
            <person name="Gill N."/>
            <person name="Kane N.C."/>
            <person name="Bowers J.E."/>
            <person name="Hubner S."/>
            <person name="Bellec A."/>
            <person name="Berard A."/>
            <person name="Berges H."/>
            <person name="Blanchet N."/>
            <person name="Boniface M.C."/>
            <person name="Brunel D."/>
            <person name="Catrice O."/>
            <person name="Chaidir N."/>
            <person name="Claudel C."/>
            <person name="Donnadieu C."/>
            <person name="Faraut T."/>
            <person name="Fievet G."/>
            <person name="Helmstetter N."/>
            <person name="King M."/>
            <person name="Knapp S.J."/>
            <person name="Lai Z."/>
            <person name="Le Paslier M.C."/>
            <person name="Lippi Y."/>
            <person name="Lorenzon L."/>
            <person name="Mandel J.R."/>
            <person name="Marage G."/>
            <person name="Marchand G."/>
            <person name="Marquand E."/>
            <person name="Bret-Mestries E."/>
            <person name="Morien E."/>
            <person name="Nambeesan S."/>
            <person name="Nguyen T."/>
            <person name="Pegot-Espagnet P."/>
            <person name="Pouilly N."/>
            <person name="Raftis F."/>
            <person name="Sallet E."/>
            <person name="Schiex T."/>
            <person name="Thomas J."/>
            <person name="Vandecasteele C."/>
            <person name="Vares D."/>
            <person name="Vear F."/>
            <person name="Vautrin S."/>
            <person name="Crespi M."/>
            <person name="Mangin B."/>
            <person name="Burke J.M."/>
            <person name="Salse J."/>
            <person name="Munos S."/>
            <person name="Vincourt P."/>
            <person name="Rieseberg L.H."/>
            <person name="Langlade N.B."/>
        </authorList>
    </citation>
    <scope>NUCLEOTIDE SEQUENCE</scope>
    <source>
        <tissue evidence="2">Leaves</tissue>
    </source>
</reference>
<dbReference type="EMBL" id="MNCJ02000323">
    <property type="protein sequence ID" value="KAF5794356.1"/>
    <property type="molecule type" value="Genomic_DNA"/>
</dbReference>
<protein>
    <submittedName>
        <fullName evidence="2">Uncharacterized protein</fullName>
    </submittedName>
</protein>
<dbReference type="Gramene" id="mRNA:HanXRQr2_Chr08g0327181">
    <property type="protein sequence ID" value="CDS:HanXRQr2_Chr08g0327181.1"/>
    <property type="gene ID" value="HanXRQr2_Chr08g0327181"/>
</dbReference>
<proteinExistence type="predicted"/>
<dbReference type="Proteomes" id="UP000215914">
    <property type="component" value="Unassembled WGS sequence"/>
</dbReference>
<organism evidence="2 3">
    <name type="scientific">Helianthus annuus</name>
    <name type="common">Common sunflower</name>
    <dbReference type="NCBI Taxonomy" id="4232"/>
    <lineage>
        <taxon>Eukaryota</taxon>
        <taxon>Viridiplantae</taxon>
        <taxon>Streptophyta</taxon>
        <taxon>Embryophyta</taxon>
        <taxon>Tracheophyta</taxon>
        <taxon>Spermatophyta</taxon>
        <taxon>Magnoliopsida</taxon>
        <taxon>eudicotyledons</taxon>
        <taxon>Gunneridae</taxon>
        <taxon>Pentapetalae</taxon>
        <taxon>asterids</taxon>
        <taxon>campanulids</taxon>
        <taxon>Asterales</taxon>
        <taxon>Asteraceae</taxon>
        <taxon>Asteroideae</taxon>
        <taxon>Heliantheae alliance</taxon>
        <taxon>Heliantheae</taxon>
        <taxon>Helianthus</taxon>
    </lineage>
</organism>
<feature type="region of interest" description="Disordered" evidence="1">
    <location>
        <begin position="1"/>
        <end position="23"/>
    </location>
</feature>
<sequence length="82" mass="8720">MRISRHARSDSGGTGAMFTNGASSDDFSRLCLLALASKMEHTIMDTSELKSIPNPCMENTPAINAPRVRLLANSAIIVADNG</sequence>